<evidence type="ECO:0000256" key="1">
    <source>
        <dbReference type="ARBA" id="ARBA00001971"/>
    </source>
</evidence>
<sequence length="263" mass="29059">MLSIVSLDVAVAAAAAAAAVWLLQSKWASKPTVMDLPFVKFDGDNSAARYRAESASILAQGYAQNPLVILPVKYLDEVKWLSEKRMSFWQHIDKQSILTQIGGPGITDEVALAAKQGLNRSLALSAPGKIKIKYPTWLYWASQYLNDGAKTMWKLRFRAGELLSPVLQARVTATKELLAQGVRIKGRRKYEDGVQWLYDAHTARGKSLTPGQLSQDPFVIMTASIHSTSGAGLVMLFDLLARPEMIPEILEEITRRQAVDGFN</sequence>
<evidence type="ECO:0000256" key="5">
    <source>
        <dbReference type="ARBA" id="ARBA00022617"/>
    </source>
</evidence>
<comment type="subcellular location">
    <subcellularLocation>
        <location evidence="2">Membrane</location>
        <topology evidence="2">Single-pass membrane protein</topology>
    </subcellularLocation>
</comment>
<dbReference type="SUPFAM" id="SSF48264">
    <property type="entry name" value="Cytochrome P450"/>
    <property type="match status" value="1"/>
</dbReference>
<comment type="pathway">
    <text evidence="3">Mycotoxin biosynthesis.</text>
</comment>
<evidence type="ECO:0000313" key="12">
    <source>
        <dbReference type="Proteomes" id="UP000028045"/>
    </source>
</evidence>
<evidence type="ECO:0000256" key="9">
    <source>
        <dbReference type="ARBA" id="ARBA00023033"/>
    </source>
</evidence>
<comment type="similarity">
    <text evidence="4">Belongs to the cytochrome P450 family.</text>
</comment>
<dbReference type="InterPro" id="IPR036396">
    <property type="entry name" value="Cyt_P450_sf"/>
</dbReference>
<evidence type="ECO:0000256" key="8">
    <source>
        <dbReference type="ARBA" id="ARBA00023004"/>
    </source>
</evidence>
<keyword evidence="5" id="KW-0349">Heme</keyword>
<dbReference type="PANTHER" id="PTHR46206:SF6">
    <property type="entry name" value="CYTOCHROME P450 MONOOXYGENASE AN1598-RELATED"/>
    <property type="match status" value="1"/>
</dbReference>
<dbReference type="AlphaFoldDB" id="A0A084BBK4"/>
<keyword evidence="6" id="KW-0479">Metal-binding</keyword>
<dbReference type="GO" id="GO:0020037">
    <property type="term" value="F:heme binding"/>
    <property type="evidence" value="ECO:0007669"/>
    <property type="project" value="InterPro"/>
</dbReference>
<evidence type="ECO:0000256" key="3">
    <source>
        <dbReference type="ARBA" id="ARBA00004685"/>
    </source>
</evidence>
<dbReference type="EMBL" id="KL647405">
    <property type="protein sequence ID" value="KEY74933.1"/>
    <property type="molecule type" value="Genomic_DNA"/>
</dbReference>
<evidence type="ECO:0000256" key="10">
    <source>
        <dbReference type="SAM" id="SignalP"/>
    </source>
</evidence>
<keyword evidence="10" id="KW-0732">Signal</keyword>
<keyword evidence="8" id="KW-0408">Iron</keyword>
<evidence type="ECO:0000313" key="11">
    <source>
        <dbReference type="EMBL" id="KEY74933.1"/>
    </source>
</evidence>
<feature type="chain" id="PRO_5001771885" evidence="10">
    <location>
        <begin position="29"/>
        <end position="263"/>
    </location>
</feature>
<dbReference type="GO" id="GO:0004497">
    <property type="term" value="F:monooxygenase activity"/>
    <property type="evidence" value="ECO:0007669"/>
    <property type="project" value="UniProtKB-KW"/>
</dbReference>
<dbReference type="Proteomes" id="UP000028045">
    <property type="component" value="Unassembled WGS sequence"/>
</dbReference>
<dbReference type="GO" id="GO:0005506">
    <property type="term" value="F:iron ion binding"/>
    <property type="evidence" value="ECO:0007669"/>
    <property type="project" value="InterPro"/>
</dbReference>
<evidence type="ECO:0000256" key="2">
    <source>
        <dbReference type="ARBA" id="ARBA00004167"/>
    </source>
</evidence>
<dbReference type="PANTHER" id="PTHR46206">
    <property type="entry name" value="CYTOCHROME P450"/>
    <property type="match status" value="1"/>
</dbReference>
<evidence type="ECO:0000256" key="4">
    <source>
        <dbReference type="ARBA" id="ARBA00010617"/>
    </source>
</evidence>
<name>A0A084BBK4_STACB</name>
<gene>
    <name evidence="11" type="ORF">S7711_10441</name>
</gene>
<keyword evidence="9" id="KW-0503">Monooxygenase</keyword>
<dbReference type="GO" id="GO:0016705">
    <property type="term" value="F:oxidoreductase activity, acting on paired donors, with incorporation or reduction of molecular oxygen"/>
    <property type="evidence" value="ECO:0007669"/>
    <property type="project" value="InterPro"/>
</dbReference>
<organism evidence="11 12">
    <name type="scientific">Stachybotrys chartarum (strain CBS 109288 / IBT 7711)</name>
    <name type="common">Toxic black mold</name>
    <name type="synonym">Stilbospora chartarum</name>
    <dbReference type="NCBI Taxonomy" id="1280523"/>
    <lineage>
        <taxon>Eukaryota</taxon>
        <taxon>Fungi</taxon>
        <taxon>Dikarya</taxon>
        <taxon>Ascomycota</taxon>
        <taxon>Pezizomycotina</taxon>
        <taxon>Sordariomycetes</taxon>
        <taxon>Hypocreomycetidae</taxon>
        <taxon>Hypocreales</taxon>
        <taxon>Stachybotryaceae</taxon>
        <taxon>Stachybotrys</taxon>
    </lineage>
</organism>
<proteinExistence type="inferred from homology"/>
<accession>A0A084BBK4</accession>
<dbReference type="GO" id="GO:0016020">
    <property type="term" value="C:membrane"/>
    <property type="evidence" value="ECO:0007669"/>
    <property type="project" value="UniProtKB-SubCell"/>
</dbReference>
<reference evidence="11 12" key="1">
    <citation type="journal article" date="2014" name="BMC Genomics">
        <title>Comparative genome sequencing reveals chemotype-specific gene clusters in the toxigenic black mold Stachybotrys.</title>
        <authorList>
            <person name="Semeiks J."/>
            <person name="Borek D."/>
            <person name="Otwinowski Z."/>
            <person name="Grishin N.V."/>
        </authorList>
    </citation>
    <scope>NUCLEOTIDE SEQUENCE [LARGE SCALE GENOMIC DNA]</scope>
    <source>
        <strain evidence="12">CBS 109288 / IBT 7711</strain>
    </source>
</reference>
<protein>
    <submittedName>
        <fullName evidence="11">Uncharacterized protein</fullName>
    </submittedName>
</protein>
<keyword evidence="12" id="KW-1185">Reference proteome</keyword>
<evidence type="ECO:0000256" key="7">
    <source>
        <dbReference type="ARBA" id="ARBA00023002"/>
    </source>
</evidence>
<evidence type="ECO:0000256" key="6">
    <source>
        <dbReference type="ARBA" id="ARBA00022723"/>
    </source>
</evidence>
<dbReference type="HOGENOM" id="CLU_1058349_0_0_1"/>
<keyword evidence="7" id="KW-0560">Oxidoreductase</keyword>
<comment type="cofactor">
    <cofactor evidence="1">
        <name>heme</name>
        <dbReference type="ChEBI" id="CHEBI:30413"/>
    </cofactor>
</comment>
<dbReference type="Gene3D" id="1.10.630.10">
    <property type="entry name" value="Cytochrome P450"/>
    <property type="match status" value="1"/>
</dbReference>
<feature type="signal peptide" evidence="10">
    <location>
        <begin position="1"/>
        <end position="28"/>
    </location>
</feature>